<evidence type="ECO:0000256" key="5">
    <source>
        <dbReference type="ARBA" id="ARBA00023002"/>
    </source>
</evidence>
<dbReference type="GO" id="GO:0031418">
    <property type="term" value="F:L-ascorbic acid binding"/>
    <property type="evidence" value="ECO:0007669"/>
    <property type="project" value="UniProtKB-KW"/>
</dbReference>
<keyword evidence="5" id="KW-0560">Oxidoreductase</keyword>
<evidence type="ECO:0000259" key="7">
    <source>
        <dbReference type="PROSITE" id="PS51471"/>
    </source>
</evidence>
<comment type="caution">
    <text evidence="8">The sequence shown here is derived from an EMBL/GenBank/DDBJ whole genome shotgun (WGS) entry which is preliminary data.</text>
</comment>
<dbReference type="InterPro" id="IPR006620">
    <property type="entry name" value="Pro_4_hyd_alph"/>
</dbReference>
<evidence type="ECO:0000313" key="9">
    <source>
        <dbReference type="Proteomes" id="UP000663874"/>
    </source>
</evidence>
<feature type="domain" description="Fe2OG dioxygenase" evidence="7">
    <location>
        <begin position="129"/>
        <end position="256"/>
    </location>
</feature>
<proteinExistence type="predicted"/>
<dbReference type="Gene3D" id="2.60.120.620">
    <property type="entry name" value="q2cbj1_9rhob like domain"/>
    <property type="match status" value="1"/>
</dbReference>
<comment type="cofactor">
    <cofactor evidence="1">
        <name>L-ascorbate</name>
        <dbReference type="ChEBI" id="CHEBI:38290"/>
    </cofactor>
</comment>
<dbReference type="InterPro" id="IPR005123">
    <property type="entry name" value="Oxoglu/Fe-dep_dioxygenase_dom"/>
</dbReference>
<sequence>MNRHQFLGSTDLGISSSLLINYNVPTKIPDGIKLNRIKHQNDLILIELGTLLTSNECDEILSNIRQQTFEQMSKKYDGRKRNSSRLVVMDDRLGRTLWRRLKFSNKLTKLVHHTKPLGFNVQGQWTMSGVNPAMRLNKYNHGDYFGPHKDAQYAPSGDERSLLSLLIYLNDNYEKGETKFYFPKQSSKSDVKGLTITEEIEAYGGLENGFECLTLKPKKGFAVLFTHNLLHEATPPEILNPLAQTERLVLRTDVLVKIKEKPLGFAICPEEKEDYLACLNFFREAQQNELESYNDSDMAVDKTMKTGELYERSLSIRYCYPRLLESKLKQSIVNKVEEKSLIHQLSSELWLHIFKHLHEQDIQHLIFAFPQFQMLKIVWDAQETKAFIVDPARPKFIPTIQTQYGSRTLFRFSNSDFFYQHIDGCCRVAAVYAFFLLGHGKDSTTYIVRYDRNTQEVCEVHMERVLADAFYNRNCYGSLYRVEQKEKERRQPKVDFDHSVDRTYLMNRHQSQFIGQDFLSCIHLTIDDSDSLDFEAIDDEGRSYRSRLLYNQRQHAWDDKKYYLVNQDFRSQDFDHVKDTALNYREHLLKQTEQHSGTSLFRMISSKDPFMEPVCNCRIGDNYRFERVRGLLRFYNHLIFDFDTHQLIVEQLSNKAFSDSVLHHYTYILKGLVSKNSSISFYRVNIEQLAKKTKGFNHASCQCNYPDAKVDQFSFLDYTQLSYVYLAVAPRSDDVVVLATYGGIAAF</sequence>
<evidence type="ECO:0000256" key="2">
    <source>
        <dbReference type="ARBA" id="ARBA00022723"/>
    </source>
</evidence>
<dbReference type="Proteomes" id="UP000663874">
    <property type="component" value="Unassembled WGS sequence"/>
</dbReference>
<dbReference type="AlphaFoldDB" id="A0A819QKP2"/>
<dbReference type="InterPro" id="IPR044862">
    <property type="entry name" value="Pro_4_hyd_alph_FE2OG_OXY"/>
</dbReference>
<keyword evidence="3" id="KW-0847">Vitamin C</keyword>
<evidence type="ECO:0000256" key="3">
    <source>
        <dbReference type="ARBA" id="ARBA00022896"/>
    </source>
</evidence>
<organism evidence="8 9">
    <name type="scientific">Rotaria sordida</name>
    <dbReference type="NCBI Taxonomy" id="392033"/>
    <lineage>
        <taxon>Eukaryota</taxon>
        <taxon>Metazoa</taxon>
        <taxon>Spiralia</taxon>
        <taxon>Gnathifera</taxon>
        <taxon>Rotifera</taxon>
        <taxon>Eurotatoria</taxon>
        <taxon>Bdelloidea</taxon>
        <taxon>Philodinida</taxon>
        <taxon>Philodinidae</taxon>
        <taxon>Rotaria</taxon>
    </lineage>
</organism>
<accession>A0A819QKP2</accession>
<keyword evidence="6" id="KW-0408">Iron</keyword>
<dbReference type="GO" id="GO:0004656">
    <property type="term" value="F:procollagen-proline 4-dioxygenase activity"/>
    <property type="evidence" value="ECO:0007669"/>
    <property type="project" value="TreeGrafter"/>
</dbReference>
<reference evidence="8" key="1">
    <citation type="submission" date="2021-02" db="EMBL/GenBank/DDBJ databases">
        <authorList>
            <person name="Nowell W R."/>
        </authorList>
    </citation>
    <scope>NUCLEOTIDE SEQUENCE</scope>
</reference>
<dbReference type="GO" id="GO:0005506">
    <property type="term" value="F:iron ion binding"/>
    <property type="evidence" value="ECO:0007669"/>
    <property type="project" value="InterPro"/>
</dbReference>
<dbReference type="Pfam" id="PF13640">
    <property type="entry name" value="2OG-FeII_Oxy_3"/>
    <property type="match status" value="1"/>
</dbReference>
<dbReference type="InterPro" id="IPR045054">
    <property type="entry name" value="P4HA-like"/>
</dbReference>
<dbReference type="GO" id="GO:0005783">
    <property type="term" value="C:endoplasmic reticulum"/>
    <property type="evidence" value="ECO:0007669"/>
    <property type="project" value="TreeGrafter"/>
</dbReference>
<dbReference type="EMBL" id="CAJOBE010007457">
    <property type="protein sequence ID" value="CAF4036733.1"/>
    <property type="molecule type" value="Genomic_DNA"/>
</dbReference>
<gene>
    <name evidence="8" type="ORF">FNK824_LOCUS27950</name>
</gene>
<evidence type="ECO:0000256" key="1">
    <source>
        <dbReference type="ARBA" id="ARBA00001961"/>
    </source>
</evidence>
<evidence type="ECO:0000256" key="4">
    <source>
        <dbReference type="ARBA" id="ARBA00022964"/>
    </source>
</evidence>
<evidence type="ECO:0000256" key="6">
    <source>
        <dbReference type="ARBA" id="ARBA00023004"/>
    </source>
</evidence>
<name>A0A819QKP2_9BILA</name>
<dbReference type="PROSITE" id="PS51471">
    <property type="entry name" value="FE2OG_OXY"/>
    <property type="match status" value="1"/>
</dbReference>
<protein>
    <recommendedName>
        <fullName evidence="7">Fe2OG dioxygenase domain-containing protein</fullName>
    </recommendedName>
</protein>
<keyword evidence="2" id="KW-0479">Metal-binding</keyword>
<dbReference type="PANTHER" id="PTHR10869">
    <property type="entry name" value="PROLYL 4-HYDROXYLASE ALPHA SUBUNIT"/>
    <property type="match status" value="1"/>
</dbReference>
<dbReference type="PANTHER" id="PTHR10869:SF246">
    <property type="entry name" value="TRANSMEMBRANE PROLYL 4-HYDROXYLASE"/>
    <property type="match status" value="1"/>
</dbReference>
<evidence type="ECO:0000313" key="8">
    <source>
        <dbReference type="EMBL" id="CAF4036733.1"/>
    </source>
</evidence>
<keyword evidence="4" id="KW-0223">Dioxygenase</keyword>
<dbReference type="SUPFAM" id="SSF51197">
    <property type="entry name" value="Clavaminate synthase-like"/>
    <property type="match status" value="1"/>
</dbReference>
<dbReference type="SMART" id="SM00702">
    <property type="entry name" value="P4Hc"/>
    <property type="match status" value="1"/>
</dbReference>